<comment type="caution">
    <text evidence="17">The sequence shown here is derived from an EMBL/GenBank/DDBJ whole genome shotgun (WGS) entry which is preliminary data.</text>
</comment>
<evidence type="ECO:0000256" key="2">
    <source>
        <dbReference type="ARBA" id="ARBA00004651"/>
    </source>
</evidence>
<gene>
    <name evidence="17" type="ORF">FQY79_13535</name>
</gene>
<comment type="catalytic activity">
    <reaction evidence="14">
        <text>protoporphyrinogen IX + 3 A = protoporphyrin IX + 3 AH2</text>
        <dbReference type="Rhea" id="RHEA:62000"/>
        <dbReference type="ChEBI" id="CHEBI:13193"/>
        <dbReference type="ChEBI" id="CHEBI:17499"/>
        <dbReference type="ChEBI" id="CHEBI:57306"/>
        <dbReference type="ChEBI" id="CHEBI:57307"/>
    </reaction>
</comment>
<dbReference type="PANTHER" id="PTHR40255">
    <property type="entry name" value="UPF0093 MEMBRANE PROTEIN SLR1790"/>
    <property type="match status" value="1"/>
</dbReference>
<feature type="transmembrane region" description="Helical" evidence="16">
    <location>
        <begin position="160"/>
        <end position="184"/>
    </location>
</feature>
<organism evidence="17 18">
    <name type="scientific">Luteimonas wenzhouensis</name>
    <dbReference type="NCBI Taxonomy" id="2599615"/>
    <lineage>
        <taxon>Bacteria</taxon>
        <taxon>Pseudomonadati</taxon>
        <taxon>Pseudomonadota</taxon>
        <taxon>Gammaproteobacteria</taxon>
        <taxon>Lysobacterales</taxon>
        <taxon>Lysobacteraceae</taxon>
        <taxon>Luteimonas</taxon>
    </lineage>
</organism>
<comment type="cofactor">
    <cofactor evidence="1">
        <name>heme b</name>
        <dbReference type="ChEBI" id="CHEBI:60344"/>
    </cofactor>
</comment>
<evidence type="ECO:0000256" key="13">
    <source>
        <dbReference type="ARBA" id="ARBA00023136"/>
    </source>
</evidence>
<evidence type="ECO:0000256" key="3">
    <source>
        <dbReference type="ARBA" id="ARBA00005073"/>
    </source>
</evidence>
<dbReference type="AlphaFoldDB" id="A0A5C5TV57"/>
<evidence type="ECO:0000256" key="16">
    <source>
        <dbReference type="SAM" id="Phobius"/>
    </source>
</evidence>
<feature type="compositionally biased region" description="Low complexity" evidence="15">
    <location>
        <begin position="240"/>
        <end position="257"/>
    </location>
</feature>
<comment type="similarity">
    <text evidence="4">Belongs to the HemJ family.</text>
</comment>
<keyword evidence="12" id="KW-0408">Iron</keyword>
<accession>A0A5C5TV57</accession>
<protein>
    <recommendedName>
        <fullName evidence="5">Protoporphyrinogen IX oxidase</fullName>
    </recommendedName>
</protein>
<feature type="transmembrane region" description="Helical" evidence="16">
    <location>
        <begin position="196"/>
        <end position="218"/>
    </location>
</feature>
<keyword evidence="18" id="KW-1185">Reference proteome</keyword>
<dbReference type="Proteomes" id="UP000315949">
    <property type="component" value="Unassembled WGS sequence"/>
</dbReference>
<dbReference type="GO" id="GO:0046872">
    <property type="term" value="F:metal ion binding"/>
    <property type="evidence" value="ECO:0007669"/>
    <property type="project" value="UniProtKB-KW"/>
</dbReference>
<reference evidence="17 18" key="1">
    <citation type="submission" date="2019-07" db="EMBL/GenBank/DDBJ databases">
        <title>Luteimonas sp. YD-1 nov., isolated from acidic soil.</title>
        <authorList>
            <person name="Zhou J."/>
        </authorList>
    </citation>
    <scope>NUCLEOTIDE SEQUENCE [LARGE SCALE GENOMIC DNA]</scope>
    <source>
        <strain evidence="17 18">YD-1</strain>
    </source>
</reference>
<evidence type="ECO:0000256" key="14">
    <source>
        <dbReference type="ARBA" id="ARBA00048390"/>
    </source>
</evidence>
<evidence type="ECO:0000313" key="18">
    <source>
        <dbReference type="Proteomes" id="UP000315949"/>
    </source>
</evidence>
<evidence type="ECO:0000256" key="5">
    <source>
        <dbReference type="ARBA" id="ARBA00017504"/>
    </source>
</evidence>
<evidence type="ECO:0000256" key="4">
    <source>
        <dbReference type="ARBA" id="ARBA00006501"/>
    </source>
</evidence>
<evidence type="ECO:0000256" key="9">
    <source>
        <dbReference type="ARBA" id="ARBA00022723"/>
    </source>
</evidence>
<dbReference type="PANTHER" id="PTHR40255:SF1">
    <property type="entry name" value="PROTOPORPHYRINOGEN IX OXIDASE"/>
    <property type="match status" value="1"/>
</dbReference>
<keyword evidence="10 16" id="KW-1133">Transmembrane helix</keyword>
<keyword evidence="11" id="KW-0560">Oxidoreductase</keyword>
<dbReference type="GO" id="GO:0006782">
    <property type="term" value="P:protoporphyrinogen IX biosynthetic process"/>
    <property type="evidence" value="ECO:0007669"/>
    <property type="project" value="UniProtKB-UniPathway"/>
</dbReference>
<evidence type="ECO:0000256" key="6">
    <source>
        <dbReference type="ARBA" id="ARBA00022475"/>
    </source>
</evidence>
<sequence>MAPGPQAPQPAPVQSGEQQQRHQHQRRERPRLGQAGHSVAGVVGDGRTRAGQQPRRRRPPPADGSTGRARCLPQHGPSSPPRTDDVLFWLKVAHIAAVAVWFTGLLLLLRLFATRRRGGREARPDFFDPVANRLFFRVATPAGVLAIALGMSLIPGAQSGAWLLAKLCLVALVVLVHLWSGAHLHALGKGRARGRVLPAVLGWTPLLLLLAIAALTGAKPRTLGDLPPPGAGASAEADHGSGSSLPDAGSSSRSRWP</sequence>
<name>A0A5C5TV57_9GAMM</name>
<evidence type="ECO:0000256" key="15">
    <source>
        <dbReference type="SAM" id="MobiDB-lite"/>
    </source>
</evidence>
<feature type="transmembrane region" description="Helical" evidence="16">
    <location>
        <begin position="88"/>
        <end position="113"/>
    </location>
</feature>
<feature type="region of interest" description="Disordered" evidence="15">
    <location>
        <begin position="223"/>
        <end position="257"/>
    </location>
</feature>
<keyword evidence="13 16" id="KW-0472">Membrane</keyword>
<comment type="subcellular location">
    <subcellularLocation>
        <location evidence="2">Cell membrane</location>
        <topology evidence="2">Multi-pass membrane protein</topology>
    </subcellularLocation>
</comment>
<proteinExistence type="inferred from homology"/>
<feature type="transmembrane region" description="Helical" evidence="16">
    <location>
        <begin position="134"/>
        <end position="154"/>
    </location>
</feature>
<dbReference type="EMBL" id="VOHE01000008">
    <property type="protein sequence ID" value="TWT17419.1"/>
    <property type="molecule type" value="Genomic_DNA"/>
</dbReference>
<dbReference type="InterPro" id="IPR005265">
    <property type="entry name" value="HemJ-like"/>
</dbReference>
<feature type="region of interest" description="Disordered" evidence="15">
    <location>
        <begin position="1"/>
        <end position="80"/>
    </location>
</feature>
<dbReference type="Pfam" id="PF03653">
    <property type="entry name" value="UPF0093"/>
    <property type="match status" value="1"/>
</dbReference>
<keyword evidence="7" id="KW-0349">Heme</keyword>
<evidence type="ECO:0000256" key="1">
    <source>
        <dbReference type="ARBA" id="ARBA00001970"/>
    </source>
</evidence>
<comment type="pathway">
    <text evidence="3">Porphyrin-containing compound metabolism; protoporphyrin-IX biosynthesis; protoporphyrin-IX from protoporphyrinogen-IX: step 1/1.</text>
</comment>
<keyword evidence="8 16" id="KW-0812">Transmembrane</keyword>
<evidence type="ECO:0000256" key="8">
    <source>
        <dbReference type="ARBA" id="ARBA00022692"/>
    </source>
</evidence>
<dbReference type="UniPathway" id="UPA00251">
    <property type="reaction ID" value="UER00324"/>
</dbReference>
<dbReference type="GO" id="GO:0005886">
    <property type="term" value="C:plasma membrane"/>
    <property type="evidence" value="ECO:0007669"/>
    <property type="project" value="UniProtKB-SubCell"/>
</dbReference>
<evidence type="ECO:0000256" key="12">
    <source>
        <dbReference type="ARBA" id="ARBA00023004"/>
    </source>
</evidence>
<evidence type="ECO:0000313" key="17">
    <source>
        <dbReference type="EMBL" id="TWT17419.1"/>
    </source>
</evidence>
<keyword evidence="6" id="KW-1003">Cell membrane</keyword>
<dbReference type="GO" id="GO:0016491">
    <property type="term" value="F:oxidoreductase activity"/>
    <property type="evidence" value="ECO:0007669"/>
    <property type="project" value="UniProtKB-KW"/>
</dbReference>
<evidence type="ECO:0000256" key="11">
    <source>
        <dbReference type="ARBA" id="ARBA00023002"/>
    </source>
</evidence>
<evidence type="ECO:0000256" key="7">
    <source>
        <dbReference type="ARBA" id="ARBA00022617"/>
    </source>
</evidence>
<feature type="compositionally biased region" description="Pro residues" evidence="15">
    <location>
        <begin position="1"/>
        <end position="11"/>
    </location>
</feature>
<evidence type="ECO:0000256" key="10">
    <source>
        <dbReference type="ARBA" id="ARBA00022989"/>
    </source>
</evidence>
<dbReference type="OrthoDB" id="9800824at2"/>
<keyword evidence="9" id="KW-0479">Metal-binding</keyword>